<evidence type="ECO:0000256" key="2">
    <source>
        <dbReference type="PIRSR" id="PIRSR000137-2"/>
    </source>
</evidence>
<evidence type="ECO:0000259" key="3">
    <source>
        <dbReference type="PROSITE" id="PS00624"/>
    </source>
</evidence>
<evidence type="ECO:0000313" key="5">
    <source>
        <dbReference type="Proteomes" id="UP000319257"/>
    </source>
</evidence>
<name>A0A507BH32_9PEZI</name>
<dbReference type="SUPFAM" id="SSF51905">
    <property type="entry name" value="FAD/NAD(P)-binding domain"/>
    <property type="match status" value="1"/>
</dbReference>
<dbReference type="InterPro" id="IPR007867">
    <property type="entry name" value="GMC_OxRtase_C"/>
</dbReference>
<feature type="domain" description="Glucose-methanol-choline oxidoreductase N-terminal" evidence="3">
    <location>
        <begin position="290"/>
        <end position="304"/>
    </location>
</feature>
<reference evidence="4 5" key="1">
    <citation type="submission" date="2019-06" db="EMBL/GenBank/DDBJ databases">
        <title>Draft genome sequence of the filamentous fungus Phialemoniopsis curvata isolated from diesel fuel.</title>
        <authorList>
            <person name="Varaljay V.A."/>
            <person name="Lyon W.J."/>
            <person name="Crouch A.L."/>
            <person name="Drake C.E."/>
            <person name="Hollomon J.M."/>
            <person name="Nadeau L.J."/>
            <person name="Nunn H.S."/>
            <person name="Stevenson B.S."/>
            <person name="Bojanowski C.L."/>
            <person name="Crookes-Goodson W.J."/>
        </authorList>
    </citation>
    <scope>NUCLEOTIDE SEQUENCE [LARGE SCALE GENOMIC DNA]</scope>
    <source>
        <strain evidence="4 5">D216</strain>
    </source>
</reference>
<dbReference type="PANTHER" id="PTHR11552">
    <property type="entry name" value="GLUCOSE-METHANOL-CHOLINE GMC OXIDOREDUCTASE"/>
    <property type="match status" value="1"/>
</dbReference>
<dbReference type="GeneID" id="41971407"/>
<dbReference type="SUPFAM" id="SSF54373">
    <property type="entry name" value="FAD-linked reductases, C-terminal domain"/>
    <property type="match status" value="1"/>
</dbReference>
<dbReference type="OrthoDB" id="269227at2759"/>
<dbReference type="Pfam" id="PF05199">
    <property type="entry name" value="GMC_oxred_C"/>
    <property type="match status" value="1"/>
</dbReference>
<organism evidence="4 5">
    <name type="scientific">Thyridium curvatum</name>
    <dbReference type="NCBI Taxonomy" id="1093900"/>
    <lineage>
        <taxon>Eukaryota</taxon>
        <taxon>Fungi</taxon>
        <taxon>Dikarya</taxon>
        <taxon>Ascomycota</taxon>
        <taxon>Pezizomycotina</taxon>
        <taxon>Sordariomycetes</taxon>
        <taxon>Sordariomycetidae</taxon>
        <taxon>Thyridiales</taxon>
        <taxon>Thyridiaceae</taxon>
        <taxon>Thyridium</taxon>
    </lineage>
</organism>
<dbReference type="GO" id="GO:0050660">
    <property type="term" value="F:flavin adenine dinucleotide binding"/>
    <property type="evidence" value="ECO:0007669"/>
    <property type="project" value="InterPro"/>
</dbReference>
<dbReference type="EMBL" id="SKBQ01000018">
    <property type="protein sequence ID" value="TPX16311.1"/>
    <property type="molecule type" value="Genomic_DNA"/>
</dbReference>
<dbReference type="STRING" id="1093900.A0A507BH32"/>
<feature type="binding site" evidence="2">
    <location>
        <position position="249"/>
    </location>
    <ligand>
        <name>FAD</name>
        <dbReference type="ChEBI" id="CHEBI:57692"/>
    </ligand>
</feature>
<comment type="cofactor">
    <cofactor evidence="2">
        <name>FAD</name>
        <dbReference type="ChEBI" id="CHEBI:57692"/>
    </cofactor>
</comment>
<dbReference type="Gene3D" id="3.30.560.10">
    <property type="entry name" value="Glucose Oxidase, domain 3"/>
    <property type="match status" value="1"/>
</dbReference>
<evidence type="ECO:0000313" key="4">
    <source>
        <dbReference type="EMBL" id="TPX16311.1"/>
    </source>
</evidence>
<dbReference type="InterPro" id="IPR012132">
    <property type="entry name" value="GMC_OxRdtase"/>
</dbReference>
<dbReference type="InterPro" id="IPR036188">
    <property type="entry name" value="FAD/NAD-bd_sf"/>
</dbReference>
<dbReference type="PANTHER" id="PTHR11552:SF210">
    <property type="entry name" value="GLUCOSE-METHANOL-CHOLINE OXIDOREDUCTASE N-TERMINAL DOMAIN-CONTAINING PROTEIN-RELATED"/>
    <property type="match status" value="1"/>
</dbReference>
<dbReference type="PIRSF" id="PIRSF000137">
    <property type="entry name" value="Alcohol_oxidase"/>
    <property type="match status" value="1"/>
</dbReference>
<comment type="similarity">
    <text evidence="1">Belongs to the GMC oxidoreductase family.</text>
</comment>
<comment type="caution">
    <text evidence="4">The sequence shown here is derived from an EMBL/GenBank/DDBJ whole genome shotgun (WGS) entry which is preliminary data.</text>
</comment>
<sequence>MTAAPTTESSSPETFDYIVVGGGTAGLVVASRLSEDPEVTILVIEAGQDNTNDPLVLTPGLLPALFGNDKYDWDFHSTPQPTLHNRTIPRGGGKMLGGSSALNLMLVAWPGRGSIDAWGALGNNGWTYDSFEPYLRKFARTHEPADAAREVARVKDGQYDPSVSEAESGPIQLSFGSGYNTTNTAWADAFANLGLKMSSDPRKGTAVGAFQSPASIDPATKTRSYAASGYLTPEIRDRSNLVVMTETLVSRIIFDTSGQAEPVATGVKIRTKDGSERAINARTEVIMAAGALQTPQILELSGIGDKSLLEKHGISVIVDNPNVGEHLQDHPSVLISFEVADGVPSADIFRDPSLLQGAIAQYQETREGPMGQSVLTCAYAPLVDREGSLSAEARKTLFDEHLPASAPTNQSNTAVAARHAEHELLRSLLTKPDEPGVQYILYPTQAIIAPHPKSLGELMIPREPENFVSVQCVLNYPFSRGSCHIASPDVADKPVWDPNYNAEAADLEILARGLRFVETLVRTQPFAGLLREGGKRVPDMRADDLEGAREIVRQYQVSEQHPTSSCAMLPRELGGVVDSRLRVYGVRGLRVVDASVFPLEQLGNIQTTVYAVAERAADFIKQDRKGA</sequence>
<keyword evidence="2" id="KW-0285">Flavoprotein</keyword>
<dbReference type="AlphaFoldDB" id="A0A507BH32"/>
<dbReference type="RefSeq" id="XP_030998022.1">
    <property type="nucleotide sequence ID" value="XM_031138317.1"/>
</dbReference>
<keyword evidence="2" id="KW-0274">FAD</keyword>
<protein>
    <recommendedName>
        <fullName evidence="3">Glucose-methanol-choline oxidoreductase N-terminal domain-containing protein</fullName>
    </recommendedName>
</protein>
<proteinExistence type="inferred from homology"/>
<dbReference type="InterPro" id="IPR000172">
    <property type="entry name" value="GMC_OxRdtase_N"/>
</dbReference>
<dbReference type="Pfam" id="PF00732">
    <property type="entry name" value="GMC_oxred_N"/>
    <property type="match status" value="1"/>
</dbReference>
<dbReference type="PROSITE" id="PS00624">
    <property type="entry name" value="GMC_OXRED_2"/>
    <property type="match status" value="1"/>
</dbReference>
<evidence type="ECO:0000256" key="1">
    <source>
        <dbReference type="ARBA" id="ARBA00010790"/>
    </source>
</evidence>
<dbReference type="InParanoid" id="A0A507BH32"/>
<keyword evidence="5" id="KW-1185">Reference proteome</keyword>
<gene>
    <name evidence="4" type="ORF">E0L32_003960</name>
</gene>
<dbReference type="Gene3D" id="3.50.50.60">
    <property type="entry name" value="FAD/NAD(P)-binding domain"/>
    <property type="match status" value="1"/>
</dbReference>
<dbReference type="Proteomes" id="UP000319257">
    <property type="component" value="Unassembled WGS sequence"/>
</dbReference>
<accession>A0A507BH32</accession>
<dbReference type="GO" id="GO:0016614">
    <property type="term" value="F:oxidoreductase activity, acting on CH-OH group of donors"/>
    <property type="evidence" value="ECO:0007669"/>
    <property type="project" value="InterPro"/>
</dbReference>